<dbReference type="InterPro" id="IPR003018">
    <property type="entry name" value="GAF"/>
</dbReference>
<dbReference type="Gene3D" id="3.30.450.40">
    <property type="match status" value="1"/>
</dbReference>
<feature type="coiled-coil region" evidence="1">
    <location>
        <begin position="177"/>
        <end position="236"/>
    </location>
</feature>
<feature type="domain" description="GAF" evidence="2">
    <location>
        <begin position="27"/>
        <end position="173"/>
    </location>
</feature>
<evidence type="ECO:0000256" key="1">
    <source>
        <dbReference type="SAM" id="Coils"/>
    </source>
</evidence>
<accession>A0ABS8ABY1</accession>
<dbReference type="SUPFAM" id="SSF55781">
    <property type="entry name" value="GAF domain-like"/>
    <property type="match status" value="1"/>
</dbReference>
<gene>
    <name evidence="3" type="ORF">LGH70_09940</name>
</gene>
<organism evidence="3 4">
    <name type="scientific">Hymenobacter nitidus</name>
    <dbReference type="NCBI Taxonomy" id="2880929"/>
    <lineage>
        <taxon>Bacteria</taxon>
        <taxon>Pseudomonadati</taxon>
        <taxon>Bacteroidota</taxon>
        <taxon>Cytophagia</taxon>
        <taxon>Cytophagales</taxon>
        <taxon>Hymenobacteraceae</taxon>
        <taxon>Hymenobacter</taxon>
    </lineage>
</organism>
<sequence length="236" mass="26408">MNPASLLPDDERERLRSLRTYDVLPTLIEPIFDEFVALTAQVFSLPISLIAVVEEEEVLYPANHGMPGNDRQPRIAALCSTAIQKSRAVVYHDLLLETTATITPEAAQAAQQNELRFYAGALLRLPDQTPLGTLCIIDRQPRSFSAAEQQVLDQLAALISQAIAVRHSCLHQSGAGSDQWEQLRAQLQEELRELTALVRYLFTRHGVQIPVPAELLAQVERRLHDFKALLDEHECS</sequence>
<reference evidence="3" key="1">
    <citation type="submission" date="2021-10" db="EMBL/GenBank/DDBJ databases">
        <authorList>
            <person name="Dean J.D."/>
            <person name="Kim M.K."/>
            <person name="Newey C.N."/>
            <person name="Stoker T.S."/>
            <person name="Thompson D.W."/>
            <person name="Grose J.H."/>
        </authorList>
    </citation>
    <scope>NUCLEOTIDE SEQUENCE</scope>
    <source>
        <strain evidence="3">BT635</strain>
    </source>
</reference>
<dbReference type="PANTHER" id="PTHR43102:SF2">
    <property type="entry name" value="GAF DOMAIN-CONTAINING PROTEIN"/>
    <property type="match status" value="1"/>
</dbReference>
<evidence type="ECO:0000259" key="2">
    <source>
        <dbReference type="SMART" id="SM00065"/>
    </source>
</evidence>
<evidence type="ECO:0000313" key="4">
    <source>
        <dbReference type="Proteomes" id="UP001165297"/>
    </source>
</evidence>
<keyword evidence="1" id="KW-0175">Coiled coil</keyword>
<dbReference type="InterPro" id="IPR029016">
    <property type="entry name" value="GAF-like_dom_sf"/>
</dbReference>
<name>A0ABS8ABY1_9BACT</name>
<comment type="caution">
    <text evidence="3">The sequence shown here is derived from an EMBL/GenBank/DDBJ whole genome shotgun (WGS) entry which is preliminary data.</text>
</comment>
<dbReference type="RefSeq" id="WP_226185080.1">
    <property type="nucleotide sequence ID" value="NZ_JAJADQ010000004.1"/>
</dbReference>
<dbReference type="Proteomes" id="UP001165297">
    <property type="component" value="Unassembled WGS sequence"/>
</dbReference>
<protein>
    <submittedName>
        <fullName evidence="3">GAF domain-containing protein</fullName>
    </submittedName>
</protein>
<dbReference type="PANTHER" id="PTHR43102">
    <property type="entry name" value="SLR1143 PROTEIN"/>
    <property type="match status" value="1"/>
</dbReference>
<evidence type="ECO:0000313" key="3">
    <source>
        <dbReference type="EMBL" id="MCB2377903.1"/>
    </source>
</evidence>
<keyword evidence="4" id="KW-1185">Reference proteome</keyword>
<dbReference type="SMART" id="SM00065">
    <property type="entry name" value="GAF"/>
    <property type="match status" value="1"/>
</dbReference>
<proteinExistence type="predicted"/>
<dbReference type="EMBL" id="JAJADQ010000004">
    <property type="protein sequence ID" value="MCB2377903.1"/>
    <property type="molecule type" value="Genomic_DNA"/>
</dbReference>
<dbReference type="Pfam" id="PF01590">
    <property type="entry name" value="GAF"/>
    <property type="match status" value="1"/>
</dbReference>